<dbReference type="EMBL" id="ACJW02000002">
    <property type="protein sequence ID" value="EEP68619.1"/>
    <property type="molecule type" value="Genomic_DNA"/>
</dbReference>
<evidence type="ECO:0000313" key="1">
    <source>
        <dbReference type="EMBL" id="EEP68619.1"/>
    </source>
</evidence>
<gene>
    <name evidence="1" type="ORF">GCWU000324_00522</name>
</gene>
<reference evidence="1" key="1">
    <citation type="submission" date="2009-04" db="EMBL/GenBank/DDBJ databases">
        <authorList>
            <person name="Weinstock G."/>
            <person name="Sodergren E."/>
            <person name="Clifton S."/>
            <person name="Fulton L."/>
            <person name="Fulton B."/>
            <person name="Courtney L."/>
            <person name="Fronick C."/>
            <person name="Harrison M."/>
            <person name="Strong C."/>
            <person name="Farmer C."/>
            <person name="Delahaunty K."/>
            <person name="Markovic C."/>
            <person name="Hall O."/>
            <person name="Minx P."/>
            <person name="Tomlinson C."/>
            <person name="Mitreva M."/>
            <person name="Nelson J."/>
            <person name="Hou S."/>
            <person name="Wollam A."/>
            <person name="Pepin K.H."/>
            <person name="Johnson M."/>
            <person name="Bhonagiri V."/>
            <person name="Nash W.E."/>
            <person name="Warren W."/>
            <person name="Chinwalla A."/>
            <person name="Mardis E.R."/>
            <person name="Wilson R.K."/>
        </authorList>
    </citation>
    <scope>NUCLEOTIDE SEQUENCE [LARGE SCALE GENOMIC DNA]</scope>
    <source>
        <strain evidence="1">ATCC 51147</strain>
    </source>
</reference>
<dbReference type="RefSeq" id="WP_003793971.1">
    <property type="nucleotide sequence ID" value="NZ_GG665871.1"/>
</dbReference>
<dbReference type="STRING" id="629741.GCWU000324_00522"/>
<evidence type="ECO:0000313" key="2">
    <source>
        <dbReference type="Proteomes" id="UP000003009"/>
    </source>
</evidence>
<name>C4GI31_9NEIS</name>
<accession>C4GI31</accession>
<dbReference type="Proteomes" id="UP000003009">
    <property type="component" value="Unassembled WGS sequence"/>
</dbReference>
<keyword evidence="2" id="KW-1185">Reference proteome</keyword>
<dbReference type="AlphaFoldDB" id="C4GI31"/>
<dbReference type="GeneID" id="84907094"/>
<organism evidence="1 2">
    <name type="scientific">Kingella oralis ATCC 51147</name>
    <dbReference type="NCBI Taxonomy" id="629741"/>
    <lineage>
        <taxon>Bacteria</taxon>
        <taxon>Pseudomonadati</taxon>
        <taxon>Pseudomonadota</taxon>
        <taxon>Betaproteobacteria</taxon>
        <taxon>Neisseriales</taxon>
        <taxon>Neisseriaceae</taxon>
        <taxon>Kingella</taxon>
    </lineage>
</organism>
<sequence length="87" mass="9936">MNIDLSVQIKRNAESQNYQLNMLVINPCNTGAMETNICQTLAEVCERVAQFEAKHLSVFENTIDYTKTDWRELARQNQAKKKTGASK</sequence>
<comment type="caution">
    <text evidence="1">The sequence shown here is derived from an EMBL/GenBank/DDBJ whole genome shotgun (WGS) entry which is preliminary data.</text>
</comment>
<proteinExistence type="predicted"/>
<dbReference type="HOGENOM" id="CLU_191409_0_0_4"/>
<protein>
    <submittedName>
        <fullName evidence="1">Uncharacterized protein</fullName>
    </submittedName>
</protein>